<dbReference type="GO" id="GO:0005737">
    <property type="term" value="C:cytoplasm"/>
    <property type="evidence" value="ECO:0007669"/>
    <property type="project" value="UniProtKB-SubCell"/>
</dbReference>
<evidence type="ECO:0000256" key="7">
    <source>
        <dbReference type="ARBA" id="ARBA00022741"/>
    </source>
</evidence>
<keyword evidence="8" id="KW-0067">ATP-binding</keyword>
<evidence type="ECO:0000256" key="3">
    <source>
        <dbReference type="ARBA" id="ARBA00019010"/>
    </source>
</evidence>
<dbReference type="SUPFAM" id="SSF52540">
    <property type="entry name" value="P-loop containing nucleoside triphosphate hydrolases"/>
    <property type="match status" value="1"/>
</dbReference>
<dbReference type="Proteomes" id="UP000181901">
    <property type="component" value="Unassembled WGS sequence"/>
</dbReference>
<comment type="subcellular location">
    <subcellularLocation>
        <location evidence="1">Cytoplasm</location>
    </subcellularLocation>
</comment>
<keyword evidence="6" id="KW-0479">Metal-binding</keyword>
<dbReference type="AlphaFoldDB" id="A0A1J5MQF4"/>
<reference evidence="11 12" key="1">
    <citation type="submission" date="2015-09" db="EMBL/GenBank/DDBJ databases">
        <title>Genome of Desulfovibrio dechloracetivorans BerOc1, a mercury methylating strain isolated from highly hydrocarbons and metals contaminated coastal sediments.</title>
        <authorList>
            <person name="Goni Urriza M."/>
            <person name="Gassie C."/>
            <person name="Bouchez O."/>
            <person name="Klopp C."/>
            <person name="Ranchou-Peyruse A."/>
            <person name="Remy G."/>
        </authorList>
    </citation>
    <scope>NUCLEOTIDE SEQUENCE [LARGE SCALE GENOMIC DNA]</scope>
    <source>
        <strain evidence="11 12">BerOc1</strain>
    </source>
</reference>
<dbReference type="GO" id="GO:0046872">
    <property type="term" value="F:metal ion binding"/>
    <property type="evidence" value="ECO:0007669"/>
    <property type="project" value="UniProtKB-KW"/>
</dbReference>
<dbReference type="InterPro" id="IPR027417">
    <property type="entry name" value="P-loop_NTPase"/>
</dbReference>
<evidence type="ECO:0000256" key="10">
    <source>
        <dbReference type="ARBA" id="ARBA00032441"/>
    </source>
</evidence>
<evidence type="ECO:0000313" key="11">
    <source>
        <dbReference type="EMBL" id="OIQ48853.1"/>
    </source>
</evidence>
<sequence>MSLTLHLPDSDATVALGRALASILSRMDAPPALLLQGELGSGKTTLVRGFVESLPGAEAAEVSSPSFNICNLYPTSPGVAHFDLYRLEGMPPDDALFDSLEDPDTITVVEWIQFLPREMWPDQALFLEWTPSDTGRSLVLHAMGGAARDVVDALRPE</sequence>
<evidence type="ECO:0000256" key="4">
    <source>
        <dbReference type="ARBA" id="ARBA00022490"/>
    </source>
</evidence>
<evidence type="ECO:0000256" key="5">
    <source>
        <dbReference type="ARBA" id="ARBA00022694"/>
    </source>
</evidence>
<gene>
    <name evidence="11" type="primary">tsaE</name>
    <name evidence="11" type="ORF">BerOc1_03606</name>
</gene>
<name>A0A1J5MQF4_9BACT</name>
<evidence type="ECO:0000256" key="9">
    <source>
        <dbReference type="ARBA" id="ARBA00022842"/>
    </source>
</evidence>
<keyword evidence="7" id="KW-0547">Nucleotide-binding</keyword>
<dbReference type="OrthoDB" id="9815896at2"/>
<evidence type="ECO:0000256" key="8">
    <source>
        <dbReference type="ARBA" id="ARBA00022840"/>
    </source>
</evidence>
<dbReference type="PANTHER" id="PTHR33540">
    <property type="entry name" value="TRNA THREONYLCARBAMOYLADENOSINE BIOSYNTHESIS PROTEIN TSAE"/>
    <property type="match status" value="1"/>
</dbReference>
<dbReference type="RefSeq" id="WP_129586584.1">
    <property type="nucleotide sequence ID" value="NZ_LKAQ01000005.1"/>
</dbReference>
<organism evidence="11 12">
    <name type="scientific">Pseudodesulfovibrio hydrargyri</name>
    <dbReference type="NCBI Taxonomy" id="2125990"/>
    <lineage>
        <taxon>Bacteria</taxon>
        <taxon>Pseudomonadati</taxon>
        <taxon>Thermodesulfobacteriota</taxon>
        <taxon>Desulfovibrionia</taxon>
        <taxon>Desulfovibrionales</taxon>
        <taxon>Desulfovibrionaceae</taxon>
    </lineage>
</organism>
<dbReference type="PANTHER" id="PTHR33540:SF2">
    <property type="entry name" value="TRNA THREONYLCARBAMOYLADENOSINE BIOSYNTHESIS PROTEIN TSAE"/>
    <property type="match status" value="1"/>
</dbReference>
<keyword evidence="4" id="KW-0963">Cytoplasm</keyword>
<dbReference type="InterPro" id="IPR003442">
    <property type="entry name" value="T6A_TsaE"/>
</dbReference>
<evidence type="ECO:0000256" key="2">
    <source>
        <dbReference type="ARBA" id="ARBA00007599"/>
    </source>
</evidence>
<dbReference type="Gene3D" id="3.40.50.300">
    <property type="entry name" value="P-loop containing nucleotide triphosphate hydrolases"/>
    <property type="match status" value="1"/>
</dbReference>
<dbReference type="GO" id="GO:0002949">
    <property type="term" value="P:tRNA threonylcarbamoyladenosine modification"/>
    <property type="evidence" value="ECO:0007669"/>
    <property type="project" value="InterPro"/>
</dbReference>
<accession>A0A1J5MQF4</accession>
<evidence type="ECO:0000256" key="1">
    <source>
        <dbReference type="ARBA" id="ARBA00004496"/>
    </source>
</evidence>
<proteinExistence type="inferred from homology"/>
<evidence type="ECO:0000313" key="12">
    <source>
        <dbReference type="Proteomes" id="UP000181901"/>
    </source>
</evidence>
<protein>
    <recommendedName>
        <fullName evidence="3">tRNA threonylcarbamoyladenosine biosynthesis protein TsaE</fullName>
    </recommendedName>
    <alternativeName>
        <fullName evidence="10">t(6)A37 threonylcarbamoyladenosine biosynthesis protein TsaE</fullName>
    </alternativeName>
</protein>
<keyword evidence="5" id="KW-0819">tRNA processing</keyword>
<evidence type="ECO:0000256" key="6">
    <source>
        <dbReference type="ARBA" id="ARBA00022723"/>
    </source>
</evidence>
<comment type="caution">
    <text evidence="11">The sequence shown here is derived from an EMBL/GenBank/DDBJ whole genome shotgun (WGS) entry which is preliminary data.</text>
</comment>
<keyword evidence="9" id="KW-0460">Magnesium</keyword>
<dbReference type="NCBIfam" id="TIGR00150">
    <property type="entry name" value="T6A_YjeE"/>
    <property type="match status" value="1"/>
</dbReference>
<dbReference type="EMBL" id="LKAQ01000005">
    <property type="protein sequence ID" value="OIQ48853.1"/>
    <property type="molecule type" value="Genomic_DNA"/>
</dbReference>
<dbReference type="Pfam" id="PF02367">
    <property type="entry name" value="TsaE"/>
    <property type="match status" value="1"/>
</dbReference>
<dbReference type="GO" id="GO:0005524">
    <property type="term" value="F:ATP binding"/>
    <property type="evidence" value="ECO:0007669"/>
    <property type="project" value="UniProtKB-KW"/>
</dbReference>
<keyword evidence="12" id="KW-1185">Reference proteome</keyword>
<comment type="similarity">
    <text evidence="2">Belongs to the TsaE family.</text>
</comment>